<dbReference type="AlphaFoldDB" id="A0A4U0RHG1"/>
<reference evidence="2 3" key="1">
    <citation type="submission" date="2019-04" db="EMBL/GenBank/DDBJ databases">
        <title>Streptomyces oryziradicis sp. nov., a novel actinomycete isolated from rhizosphere soil of rice (Oryza sativa L.).</title>
        <authorList>
            <person name="Li C."/>
        </authorList>
    </citation>
    <scope>NUCLEOTIDE SEQUENCE [LARGE SCALE GENOMIC DNA]</scope>
    <source>
        <strain evidence="2 3">NEAU-C40</strain>
    </source>
</reference>
<feature type="transmembrane region" description="Helical" evidence="1">
    <location>
        <begin position="12"/>
        <end position="31"/>
    </location>
</feature>
<dbReference type="OrthoDB" id="4332205at2"/>
<organism evidence="2 3">
    <name type="scientific">Actinacidiphila oryziradicis</name>
    <dbReference type="NCBI Taxonomy" id="2571141"/>
    <lineage>
        <taxon>Bacteria</taxon>
        <taxon>Bacillati</taxon>
        <taxon>Actinomycetota</taxon>
        <taxon>Actinomycetes</taxon>
        <taxon>Kitasatosporales</taxon>
        <taxon>Streptomycetaceae</taxon>
        <taxon>Actinacidiphila</taxon>
    </lineage>
</organism>
<evidence type="ECO:0000256" key="1">
    <source>
        <dbReference type="SAM" id="Phobius"/>
    </source>
</evidence>
<evidence type="ECO:0000313" key="2">
    <source>
        <dbReference type="EMBL" id="TJZ95061.1"/>
    </source>
</evidence>
<comment type="caution">
    <text evidence="2">The sequence shown here is derived from an EMBL/GenBank/DDBJ whole genome shotgun (WGS) entry which is preliminary data.</text>
</comment>
<proteinExistence type="predicted"/>
<evidence type="ECO:0000313" key="3">
    <source>
        <dbReference type="Proteomes" id="UP000305778"/>
    </source>
</evidence>
<accession>A0A4U0RHG1</accession>
<dbReference type="EMBL" id="SUMC01000192">
    <property type="protein sequence ID" value="TJZ95061.1"/>
    <property type="molecule type" value="Genomic_DNA"/>
</dbReference>
<keyword evidence="1" id="KW-0812">Transmembrane</keyword>
<feature type="transmembrane region" description="Helical" evidence="1">
    <location>
        <begin position="43"/>
        <end position="61"/>
    </location>
</feature>
<gene>
    <name evidence="2" type="ORF">FCI23_52590</name>
</gene>
<protein>
    <submittedName>
        <fullName evidence="2">Uncharacterized protein</fullName>
    </submittedName>
</protein>
<dbReference type="Proteomes" id="UP000305778">
    <property type="component" value="Unassembled WGS sequence"/>
</dbReference>
<name>A0A4U0RHG1_9ACTN</name>
<dbReference type="RefSeq" id="WP_136731047.1">
    <property type="nucleotide sequence ID" value="NZ_SUMC01000192.1"/>
</dbReference>
<keyword evidence="3" id="KW-1185">Reference proteome</keyword>
<keyword evidence="1" id="KW-1133">Transmembrane helix</keyword>
<keyword evidence="1" id="KW-0472">Membrane</keyword>
<sequence>MTSDIARPRWRSALRGFLIFFVGGGLGDFAFGVMRHRPVGGMAWGWLLFGAIVNATLGALSPGRRRR</sequence>